<sequence length="1111" mass="128081">MKIINSPFLEDIRKGVFPKDKDIDTTKQHVEIFFCILTSLFLLPFIIFSFYENDSSLIYYLQIGLILLIFSSLFFSKIPLLYTDNIKLNSKDNNTQPVILFIALPILIFLTIYFNNLAFMFLLVLYGLAKTNEGKVFLWEYRKLLPFIIPIIIYYLIDKDIYSLNRTDDFKIITNTVTIFIFLTVVLRAAGIKQILSRIAFQLASQQRIGFNAAFFAILNSWLYGMFTGSARGNITETAHDYTYRAMLTAGYTPQFTALLIAIASTSGQITPPIMGAISLIILHKIENITYSNIIISTFSLSFLFFMSMLVIAFIQARIDNITLKELIAGSELKEEIKPQNFLLDWTKIVILFVILFVFSTFSFSFFEKTTLLFAMVIILIMSLQKKEDKGKFIFRILAEWGKDVRFLILLSFLLLTIIESALNIKELWIVERIPLHLLETTSPLFSYLIKPLMILLISGVLIILNSLLPTIAVFLLTAPFISPILENLGFNALSSYLFIFYYSALAGLTPIFNRNNSIPPYIKSAWQKRIKDENNEFNESQDINLIKRLIYPLYLLPIIWLFHPALHQIPSTLTAFYLLISIIVIMIGVYSFTLYNKEIPFFEKTQTHFILFLIIAYLLCLPTFIVFILSGVIFLILLLINSRRSNSSLKTAFDLAFNLAYRQLSLSIILSLATLTLVYTVYITGMGYYRYFKEENFQHWLNSRYHFLLHVNDCQDLSQIKRFIKENTGYDITAVCTKTANVFVARTNPTPFIVFPTIAVEFKPELAQLLPNFYQNLQKNYQEEIESYRNAVKESCFLALEKSLTQWQNNKLDMQKIRGTNCETEQQYPIAFVGSDLTTNSYNILPYQTITLLSTQIVNEKMPILIAHLEHNAEQSFLVLSYFDTENYRDSDINKLIFVPEGSLNSIYKESQLGIDNSLFIKVQNISNLEDLKTIIQYIKSPIIKNKLDYYGISESIIGSLEDEYILKNKRSLNDLDNALNILDSLFILIVLLTFIILLTTLILFFDKNRKIFALARIAGLPRTITFTFLIIVSLCFSVFPIFLAIFLNTVVNIGIAIFIPNITFSFSIMDIILLLVTVILLALLSSLILYWRFFFKSIISELLYVRQQS</sequence>
<gene>
    <name evidence="4" type="ORF">BegalDRAFT_2823</name>
</gene>
<proteinExistence type="predicted"/>
<evidence type="ECO:0000256" key="1">
    <source>
        <dbReference type="RuleBase" id="RU369079"/>
    </source>
</evidence>
<dbReference type="HOGENOM" id="CLU_281702_0_0_6"/>
<feature type="transmembrane region" description="Helical" evidence="2">
    <location>
        <begin position="405"/>
        <end position="425"/>
    </location>
</feature>
<comment type="function">
    <text evidence="1">Part of the tripartite ATP-independent periplasmic (TRAP) transport system.</text>
</comment>
<dbReference type="AlphaFoldDB" id="I3CJ64"/>
<feature type="transmembrane region" description="Helical" evidence="2">
    <location>
        <begin position="576"/>
        <end position="596"/>
    </location>
</feature>
<keyword evidence="1" id="KW-1003">Cell membrane</keyword>
<name>I3CJ64_9GAMM</name>
<keyword evidence="1" id="KW-0997">Cell inner membrane</keyword>
<feature type="transmembrane region" description="Helical" evidence="2">
    <location>
        <begin position="1073"/>
        <end position="1093"/>
    </location>
</feature>
<dbReference type="STRING" id="395493.BegalDRAFT_2823"/>
<dbReference type="GO" id="GO:0022857">
    <property type="term" value="F:transmembrane transporter activity"/>
    <property type="evidence" value="ECO:0007669"/>
    <property type="project" value="UniProtKB-UniRule"/>
</dbReference>
<feature type="transmembrane region" description="Helical" evidence="2">
    <location>
        <begin position="98"/>
        <end position="129"/>
    </location>
</feature>
<feature type="transmembrane region" description="Helical" evidence="2">
    <location>
        <begin position="209"/>
        <end position="227"/>
    </location>
</feature>
<dbReference type="PANTHER" id="PTHR43849:SF2">
    <property type="entry name" value="BLL3936 PROTEIN"/>
    <property type="match status" value="1"/>
</dbReference>
<protein>
    <submittedName>
        <fullName evidence="4">TRAP-type uncharacterized transport system, fused permease component</fullName>
    </submittedName>
</protein>
<feature type="transmembrane region" description="Helical" evidence="2">
    <location>
        <begin position="550"/>
        <end position="570"/>
    </location>
</feature>
<dbReference type="PANTHER" id="PTHR43849">
    <property type="entry name" value="BLL3936 PROTEIN"/>
    <property type="match status" value="1"/>
</dbReference>
<organism evidence="4 5">
    <name type="scientific">Beggiatoa alba B18LD</name>
    <dbReference type="NCBI Taxonomy" id="395493"/>
    <lineage>
        <taxon>Bacteria</taxon>
        <taxon>Pseudomonadati</taxon>
        <taxon>Pseudomonadota</taxon>
        <taxon>Gammaproteobacteria</taxon>
        <taxon>Thiotrichales</taxon>
        <taxon>Thiotrichaceae</taxon>
        <taxon>Beggiatoa</taxon>
    </lineage>
</organism>
<dbReference type="GO" id="GO:0005886">
    <property type="term" value="C:plasma membrane"/>
    <property type="evidence" value="ECO:0007669"/>
    <property type="project" value="UniProtKB-SubCell"/>
</dbReference>
<evidence type="ECO:0000313" key="5">
    <source>
        <dbReference type="Proteomes" id="UP000005744"/>
    </source>
</evidence>
<feature type="transmembrane region" description="Helical" evidence="2">
    <location>
        <begin position="351"/>
        <end position="384"/>
    </location>
</feature>
<dbReference type="OrthoDB" id="9759894at2"/>
<keyword evidence="2" id="KW-0812">Transmembrane</keyword>
<comment type="subcellular location">
    <subcellularLocation>
        <location evidence="1">Cell inner membrane</location>
        <topology evidence="1">Multi-pass membrane protein</topology>
    </subcellularLocation>
</comment>
<feature type="transmembrane region" description="Helical" evidence="2">
    <location>
        <begin position="141"/>
        <end position="157"/>
    </location>
</feature>
<evidence type="ECO:0000256" key="2">
    <source>
        <dbReference type="SAM" id="Phobius"/>
    </source>
</evidence>
<accession>I3CJ64</accession>
<feature type="transmembrane region" description="Helical" evidence="2">
    <location>
        <begin position="497"/>
        <end position="514"/>
    </location>
</feature>
<dbReference type="RefSeq" id="WP_002691015.1">
    <property type="nucleotide sequence ID" value="NZ_JH600070.1"/>
</dbReference>
<dbReference type="EMBL" id="JH600070">
    <property type="protein sequence ID" value="EIJ43657.1"/>
    <property type="molecule type" value="Genomic_DNA"/>
</dbReference>
<keyword evidence="1" id="KW-0813">Transport</keyword>
<feature type="transmembrane region" description="Helical" evidence="2">
    <location>
        <begin position="661"/>
        <end position="684"/>
    </location>
</feature>
<dbReference type="Pfam" id="PF06808">
    <property type="entry name" value="DctM"/>
    <property type="match status" value="1"/>
</dbReference>
<keyword evidence="5" id="KW-1185">Reference proteome</keyword>
<feature type="transmembrane region" description="Helical" evidence="2">
    <location>
        <begin position="172"/>
        <end position="189"/>
    </location>
</feature>
<feature type="domain" description="TRAP C4-dicarboxylate transport system permease DctM subunit" evidence="3">
    <location>
        <begin position="174"/>
        <end position="511"/>
    </location>
</feature>
<feature type="transmembrane region" description="Helical" evidence="2">
    <location>
        <begin position="1028"/>
        <end position="1061"/>
    </location>
</feature>
<feature type="transmembrane region" description="Helical" evidence="2">
    <location>
        <begin position="58"/>
        <end position="78"/>
    </location>
</feature>
<keyword evidence="2" id="KW-1133">Transmembrane helix</keyword>
<keyword evidence="2" id="KW-0472">Membrane</keyword>
<reference evidence="4 5" key="1">
    <citation type="submission" date="2011-11" db="EMBL/GenBank/DDBJ databases">
        <title>Improved High-Quality Draft sequence of Beggiatoa alba B18lD.</title>
        <authorList>
            <consortium name="US DOE Joint Genome Institute"/>
            <person name="Lucas S."/>
            <person name="Han J."/>
            <person name="Lapidus A."/>
            <person name="Cheng J.-F."/>
            <person name="Goodwin L."/>
            <person name="Pitluck S."/>
            <person name="Peters L."/>
            <person name="Mikhailova N."/>
            <person name="Held B."/>
            <person name="Detter J.C."/>
            <person name="Han C."/>
            <person name="Tapia R."/>
            <person name="Land M."/>
            <person name="Hauser L."/>
            <person name="Kyrpides N."/>
            <person name="Ivanova N."/>
            <person name="Pagani I."/>
            <person name="Samuel K."/>
            <person name="Teske A."/>
            <person name="Mueller J."/>
            <person name="Woyke T."/>
        </authorList>
    </citation>
    <scope>NUCLEOTIDE SEQUENCE [LARGE SCALE GENOMIC DNA]</scope>
    <source>
        <strain evidence="4 5">B18LD</strain>
    </source>
</reference>
<dbReference type="InterPro" id="IPR010656">
    <property type="entry name" value="DctM"/>
</dbReference>
<feature type="transmembrane region" description="Helical" evidence="2">
    <location>
        <begin position="30"/>
        <end position="51"/>
    </location>
</feature>
<evidence type="ECO:0000259" key="3">
    <source>
        <dbReference type="Pfam" id="PF06808"/>
    </source>
</evidence>
<dbReference type="Proteomes" id="UP000005744">
    <property type="component" value="Unassembled WGS sequence"/>
</dbReference>
<feature type="transmembrane region" description="Helical" evidence="2">
    <location>
        <begin position="294"/>
        <end position="315"/>
    </location>
</feature>
<dbReference type="eggNOG" id="COG4666">
    <property type="taxonomic scope" value="Bacteria"/>
</dbReference>
<feature type="transmembrane region" description="Helical" evidence="2">
    <location>
        <begin position="608"/>
        <end position="641"/>
    </location>
</feature>
<feature type="transmembrane region" description="Helical" evidence="2">
    <location>
        <begin position="987"/>
        <end position="1007"/>
    </location>
</feature>
<evidence type="ECO:0000313" key="4">
    <source>
        <dbReference type="EMBL" id="EIJ43657.1"/>
    </source>
</evidence>
<feature type="transmembrane region" description="Helical" evidence="2">
    <location>
        <begin position="256"/>
        <end position="282"/>
    </location>
</feature>